<dbReference type="AlphaFoldDB" id="A0A2K0UKT8"/>
<organism evidence="3 4">
    <name type="scientific">Trichoderma harzianum</name>
    <name type="common">Hypocrea lixii</name>
    <dbReference type="NCBI Taxonomy" id="5544"/>
    <lineage>
        <taxon>Eukaryota</taxon>
        <taxon>Fungi</taxon>
        <taxon>Dikarya</taxon>
        <taxon>Ascomycota</taxon>
        <taxon>Pezizomycotina</taxon>
        <taxon>Sordariomycetes</taxon>
        <taxon>Hypocreomycetidae</taxon>
        <taxon>Hypocreales</taxon>
        <taxon>Hypocreaceae</taxon>
        <taxon>Trichoderma</taxon>
    </lineage>
</organism>
<evidence type="ECO:0000256" key="1">
    <source>
        <dbReference type="ARBA" id="ARBA00022630"/>
    </source>
</evidence>
<gene>
    <name evidence="3" type="ORF">THARTR1_01881</name>
</gene>
<dbReference type="InterPro" id="IPR052904">
    <property type="entry name" value="Acyl-CoA_dehydrogenase-like"/>
</dbReference>
<evidence type="ECO:0000259" key="2">
    <source>
        <dbReference type="Pfam" id="PF00441"/>
    </source>
</evidence>
<dbReference type="OrthoDB" id="10251155at2759"/>
<accession>A0A2K0UKT8</accession>
<dbReference type="Pfam" id="PF00441">
    <property type="entry name" value="Acyl-CoA_dh_1"/>
    <property type="match status" value="1"/>
</dbReference>
<dbReference type="GO" id="GO:0003995">
    <property type="term" value="F:acyl-CoA dehydrogenase activity"/>
    <property type="evidence" value="ECO:0007669"/>
    <property type="project" value="TreeGrafter"/>
</dbReference>
<keyword evidence="1" id="KW-0285">Flavoprotein</keyword>
<evidence type="ECO:0000313" key="4">
    <source>
        <dbReference type="Proteomes" id="UP000236290"/>
    </source>
</evidence>
<protein>
    <recommendedName>
        <fullName evidence="2">Acyl-CoA dehydrogenase/oxidase C-terminal domain-containing protein</fullName>
    </recommendedName>
</protein>
<proteinExistence type="predicted"/>
<dbReference type="InterPro" id="IPR036250">
    <property type="entry name" value="AcylCo_DH-like_C"/>
</dbReference>
<dbReference type="SUPFAM" id="SSF47203">
    <property type="entry name" value="Acyl-CoA dehydrogenase C-terminal domain-like"/>
    <property type="match status" value="1"/>
</dbReference>
<comment type="caution">
    <text evidence="3">The sequence shown here is derived from an EMBL/GenBank/DDBJ whole genome shotgun (WGS) entry which is preliminary data.</text>
</comment>
<dbReference type="EMBL" id="MTYI01000021">
    <property type="protein sequence ID" value="PNP58366.1"/>
    <property type="molecule type" value="Genomic_DNA"/>
</dbReference>
<dbReference type="PANTHER" id="PTHR42707">
    <property type="entry name" value="ACYL-COA DEHYDROGENASE"/>
    <property type="match status" value="1"/>
</dbReference>
<evidence type="ECO:0000313" key="3">
    <source>
        <dbReference type="EMBL" id="PNP58366.1"/>
    </source>
</evidence>
<dbReference type="Gene3D" id="1.20.140.10">
    <property type="entry name" value="Butyryl-CoA Dehydrogenase, subunit A, domain 3"/>
    <property type="match status" value="1"/>
</dbReference>
<dbReference type="PANTHER" id="PTHR42707:SF2">
    <property type="entry name" value="ACD11 DEHYDROGENASE"/>
    <property type="match status" value="1"/>
</dbReference>
<dbReference type="InterPro" id="IPR009075">
    <property type="entry name" value="AcylCo_DH/oxidase_C"/>
</dbReference>
<sequence>MKTLARMTAEYRRIMLLHMFTVYILGLSEHPTEKGPDIAPALKALTPPPKDLWPLLRVLSTLTKAYVCNSALRLLYCCIESIGGVGYLLNEEEYLNIARLYRDCAVLPIWEGTTDLLSTDFIRAL</sequence>
<reference evidence="3 4" key="1">
    <citation type="submission" date="2017-02" db="EMBL/GenBank/DDBJ databases">
        <title>Genomes of Trichoderma spp. with biocontrol activity.</title>
        <authorList>
            <person name="Gardiner D."/>
            <person name="Kazan K."/>
            <person name="Vos C."/>
            <person name="Harvey P."/>
        </authorList>
    </citation>
    <scope>NUCLEOTIDE SEQUENCE [LARGE SCALE GENOMIC DNA]</scope>
    <source>
        <strain evidence="3 4">Tr1</strain>
    </source>
</reference>
<feature type="domain" description="Acyl-CoA dehydrogenase/oxidase C-terminal" evidence="2">
    <location>
        <begin position="57"/>
        <end position="119"/>
    </location>
</feature>
<name>A0A2K0UKT8_TRIHA</name>
<dbReference type="Proteomes" id="UP000236290">
    <property type="component" value="Unassembled WGS sequence"/>
</dbReference>